<dbReference type="RefSeq" id="WP_004564498.1">
    <property type="nucleotide sequence ID" value="NZ_AEKL01000005.1"/>
</dbReference>
<dbReference type="SUPFAM" id="SSF47413">
    <property type="entry name" value="lambda repressor-like DNA-binding domains"/>
    <property type="match status" value="1"/>
</dbReference>
<dbReference type="eggNOG" id="COG1396">
    <property type="taxonomic scope" value="Bacteria"/>
</dbReference>
<dbReference type="PROSITE" id="PS50943">
    <property type="entry name" value="HTH_CROC1"/>
    <property type="match status" value="1"/>
</dbReference>
<dbReference type="CDD" id="cd00093">
    <property type="entry name" value="HTH_XRE"/>
    <property type="match status" value="1"/>
</dbReference>
<evidence type="ECO:0000313" key="3">
    <source>
        <dbReference type="Proteomes" id="UP000003070"/>
    </source>
</evidence>
<dbReference type="Proteomes" id="UP000003070">
    <property type="component" value="Unassembled WGS sequence"/>
</dbReference>
<dbReference type="InterPro" id="IPR001387">
    <property type="entry name" value="Cro/C1-type_HTH"/>
</dbReference>
<accession>E3C5B7</accession>
<proteinExistence type="predicted"/>
<dbReference type="OrthoDB" id="9805856at2"/>
<gene>
    <name evidence="2" type="ORF">HMPREF9265_1643</name>
</gene>
<reference evidence="2 3" key="1">
    <citation type="submission" date="2010-10" db="EMBL/GenBank/DDBJ databases">
        <authorList>
            <person name="Durkin A.S."/>
            <person name="Madupu R."/>
            <person name="Torralba M."/>
            <person name="Gillis M."/>
            <person name="Methe B."/>
            <person name="Sutton G."/>
            <person name="Nelson K.E."/>
        </authorList>
    </citation>
    <scope>NUCLEOTIDE SEQUENCE [LARGE SCALE GENOMIC DNA]</scope>
    <source>
        <strain evidence="2 3">PB013-T2-3</strain>
    </source>
</reference>
<comment type="caution">
    <text evidence="2">The sequence shown here is derived from an EMBL/GenBank/DDBJ whole genome shotgun (WGS) entry which is preliminary data.</text>
</comment>
<organism evidence="2 3">
    <name type="scientific">Limosilactobacillus oris PB013-T2-3</name>
    <dbReference type="NCBI Taxonomy" id="908339"/>
    <lineage>
        <taxon>Bacteria</taxon>
        <taxon>Bacillati</taxon>
        <taxon>Bacillota</taxon>
        <taxon>Bacilli</taxon>
        <taxon>Lactobacillales</taxon>
        <taxon>Lactobacillaceae</taxon>
        <taxon>Limosilactobacillus</taxon>
    </lineage>
</organism>
<evidence type="ECO:0000259" key="1">
    <source>
        <dbReference type="PROSITE" id="PS50943"/>
    </source>
</evidence>
<dbReference type="SMART" id="SM00530">
    <property type="entry name" value="HTH_XRE"/>
    <property type="match status" value="1"/>
</dbReference>
<protein>
    <submittedName>
        <fullName evidence="2">Toxin-antitoxin system, antitoxin component, Xre family</fullName>
    </submittedName>
</protein>
<dbReference type="InterPro" id="IPR010982">
    <property type="entry name" value="Lambda_DNA-bd_dom_sf"/>
</dbReference>
<dbReference type="Gene3D" id="1.10.260.40">
    <property type="entry name" value="lambda repressor-like DNA-binding domains"/>
    <property type="match status" value="1"/>
</dbReference>
<sequence>MNTVYLRIKELADSKHQSLAQIERSLNLSNGSISSWKKSNPSSDKLKVVADYFDVSTDYLLGRTKDVKDPVAYFRLDTSGLTEDQINSMKSELGNYAEYLKHRVRGDK</sequence>
<name>E3C5B7_9LACO</name>
<dbReference type="EMBL" id="AEKL01000005">
    <property type="protein sequence ID" value="EFQ54107.1"/>
    <property type="molecule type" value="Genomic_DNA"/>
</dbReference>
<evidence type="ECO:0000313" key="2">
    <source>
        <dbReference type="EMBL" id="EFQ54107.1"/>
    </source>
</evidence>
<dbReference type="GO" id="GO:0003677">
    <property type="term" value="F:DNA binding"/>
    <property type="evidence" value="ECO:0007669"/>
    <property type="project" value="InterPro"/>
</dbReference>
<feature type="domain" description="HTH cro/C1-type" evidence="1">
    <location>
        <begin position="8"/>
        <end position="60"/>
    </location>
</feature>
<dbReference type="AlphaFoldDB" id="E3C5B7"/>